<dbReference type="SUPFAM" id="SSF161098">
    <property type="entry name" value="MetI-like"/>
    <property type="match status" value="1"/>
</dbReference>
<dbReference type="InterPro" id="IPR000515">
    <property type="entry name" value="MetI-like"/>
</dbReference>
<feature type="domain" description="ABC transmembrane type-1" evidence="9">
    <location>
        <begin position="91"/>
        <end position="312"/>
    </location>
</feature>
<feature type="transmembrane region" description="Helical" evidence="7">
    <location>
        <begin position="136"/>
        <end position="157"/>
    </location>
</feature>
<keyword evidence="11" id="KW-1185">Reference proteome</keyword>
<evidence type="ECO:0000256" key="3">
    <source>
        <dbReference type="ARBA" id="ARBA00022475"/>
    </source>
</evidence>
<feature type="compositionally biased region" description="Basic and acidic residues" evidence="8">
    <location>
        <begin position="1"/>
        <end position="14"/>
    </location>
</feature>
<comment type="similarity">
    <text evidence="7">Belongs to the binding-protein-dependent transport system permease family.</text>
</comment>
<feature type="region of interest" description="Disordered" evidence="8">
    <location>
        <begin position="1"/>
        <end position="28"/>
    </location>
</feature>
<comment type="caution">
    <text evidence="10">The sequence shown here is derived from an EMBL/GenBank/DDBJ whole genome shotgun (WGS) entry which is preliminary data.</text>
</comment>
<dbReference type="InterPro" id="IPR035906">
    <property type="entry name" value="MetI-like_sf"/>
</dbReference>
<evidence type="ECO:0000313" key="11">
    <source>
        <dbReference type="Proteomes" id="UP001595772"/>
    </source>
</evidence>
<protein>
    <submittedName>
        <fullName evidence="10">Carbohydrate ABC transporter permease</fullName>
    </submittedName>
</protein>
<proteinExistence type="inferred from homology"/>
<dbReference type="PANTHER" id="PTHR30193">
    <property type="entry name" value="ABC TRANSPORTER PERMEASE PROTEIN"/>
    <property type="match status" value="1"/>
</dbReference>
<evidence type="ECO:0000256" key="8">
    <source>
        <dbReference type="SAM" id="MobiDB-lite"/>
    </source>
</evidence>
<dbReference type="InterPro" id="IPR051393">
    <property type="entry name" value="ABC_transporter_permease"/>
</dbReference>
<dbReference type="Proteomes" id="UP001595772">
    <property type="component" value="Unassembled WGS sequence"/>
</dbReference>
<keyword evidence="6 7" id="KW-0472">Membrane</keyword>
<keyword evidence="3" id="KW-1003">Cell membrane</keyword>
<feature type="transmembrane region" description="Helical" evidence="7">
    <location>
        <begin position="293"/>
        <end position="314"/>
    </location>
</feature>
<evidence type="ECO:0000256" key="4">
    <source>
        <dbReference type="ARBA" id="ARBA00022692"/>
    </source>
</evidence>
<dbReference type="CDD" id="cd06261">
    <property type="entry name" value="TM_PBP2"/>
    <property type="match status" value="1"/>
</dbReference>
<keyword evidence="4 7" id="KW-0812">Transmembrane</keyword>
<gene>
    <name evidence="10" type="ORF">ACFOUV_13010</name>
</gene>
<feature type="transmembrane region" description="Helical" evidence="7">
    <location>
        <begin position="43"/>
        <end position="65"/>
    </location>
</feature>
<dbReference type="Gene3D" id="1.10.3720.10">
    <property type="entry name" value="MetI-like"/>
    <property type="match status" value="1"/>
</dbReference>
<evidence type="ECO:0000256" key="2">
    <source>
        <dbReference type="ARBA" id="ARBA00022448"/>
    </source>
</evidence>
<feature type="transmembrane region" description="Helical" evidence="7">
    <location>
        <begin position="104"/>
        <end position="124"/>
    </location>
</feature>
<evidence type="ECO:0000256" key="1">
    <source>
        <dbReference type="ARBA" id="ARBA00004651"/>
    </source>
</evidence>
<evidence type="ECO:0000256" key="5">
    <source>
        <dbReference type="ARBA" id="ARBA00022989"/>
    </source>
</evidence>
<dbReference type="PANTHER" id="PTHR30193:SF37">
    <property type="entry name" value="INNER MEMBRANE ABC TRANSPORTER PERMEASE PROTEIN YCJO"/>
    <property type="match status" value="1"/>
</dbReference>
<dbReference type="PROSITE" id="PS50928">
    <property type="entry name" value="ABC_TM1"/>
    <property type="match status" value="1"/>
</dbReference>
<keyword evidence="2 7" id="KW-0813">Transport</keyword>
<comment type="subcellular location">
    <subcellularLocation>
        <location evidence="1 7">Cell membrane</location>
        <topology evidence="1 7">Multi-pass membrane protein</topology>
    </subcellularLocation>
</comment>
<accession>A0ABV8H0M0</accession>
<evidence type="ECO:0000256" key="7">
    <source>
        <dbReference type="RuleBase" id="RU363032"/>
    </source>
</evidence>
<evidence type="ECO:0000313" key="10">
    <source>
        <dbReference type="EMBL" id="MFC4024716.1"/>
    </source>
</evidence>
<name>A0ABV8H0M0_9BACI</name>
<evidence type="ECO:0000259" key="9">
    <source>
        <dbReference type="PROSITE" id="PS50928"/>
    </source>
</evidence>
<reference evidence="11" key="1">
    <citation type="journal article" date="2019" name="Int. J. Syst. Evol. Microbiol.">
        <title>The Global Catalogue of Microorganisms (GCM) 10K type strain sequencing project: providing services to taxonomists for standard genome sequencing and annotation.</title>
        <authorList>
            <consortium name="The Broad Institute Genomics Platform"/>
            <consortium name="The Broad Institute Genome Sequencing Center for Infectious Disease"/>
            <person name="Wu L."/>
            <person name="Ma J."/>
        </authorList>
    </citation>
    <scope>NUCLEOTIDE SEQUENCE [LARGE SCALE GENOMIC DNA]</scope>
    <source>
        <strain evidence="11">IBRC-M 10703</strain>
    </source>
</reference>
<dbReference type="EMBL" id="JBHSAO010000008">
    <property type="protein sequence ID" value="MFC4024716.1"/>
    <property type="molecule type" value="Genomic_DNA"/>
</dbReference>
<evidence type="ECO:0000256" key="6">
    <source>
        <dbReference type="ARBA" id="ARBA00023136"/>
    </source>
</evidence>
<dbReference type="Pfam" id="PF00528">
    <property type="entry name" value="BPD_transp_1"/>
    <property type="match status" value="1"/>
</dbReference>
<feature type="transmembrane region" description="Helical" evidence="7">
    <location>
        <begin position="185"/>
        <end position="208"/>
    </location>
</feature>
<organism evidence="10 11">
    <name type="scientific">Oceanobacillus longus</name>
    <dbReference type="NCBI Taxonomy" id="930120"/>
    <lineage>
        <taxon>Bacteria</taxon>
        <taxon>Bacillati</taxon>
        <taxon>Bacillota</taxon>
        <taxon>Bacilli</taxon>
        <taxon>Bacillales</taxon>
        <taxon>Bacillaceae</taxon>
        <taxon>Oceanobacillus</taxon>
    </lineage>
</organism>
<sequence>MEQLSELDKNDNYEPPKNYKPSREKEKKSKVAKWKDTLSGYMFIGPMLIGSTILVLFPIVASFFLSMTDWNFVTGLDGANFVGLANFTALLSDTVFLKGLANNFLLLLVVPIGLFASLLLAVIINKKVYMKDTFKVIYFMPYISSTVAIALVFQVLFHPTAGPVNQILLSLGIENPPLWIADINWALPSVMIIMIWTQIGFQLILYIAALQNIPKELYEAAEIDGASTWYQFRKITVPLVTPTTFLLLIQGLVHTFKVFDLVKVLTNGGPANSTNIPVLYLYQQAFEQLKTGYASAIAVILFLLLIGFTLIQWLGQKKWVNY</sequence>
<keyword evidence="5 7" id="KW-1133">Transmembrane helix</keyword>
<feature type="transmembrane region" description="Helical" evidence="7">
    <location>
        <begin position="72"/>
        <end position="92"/>
    </location>
</feature>
<dbReference type="RefSeq" id="WP_379497201.1">
    <property type="nucleotide sequence ID" value="NZ_JBHSAO010000008.1"/>
</dbReference>